<organism evidence="2 3">
    <name type="scientific">Biomphalaria pfeifferi</name>
    <name type="common">Bloodfluke planorb</name>
    <name type="synonym">Freshwater snail</name>
    <dbReference type="NCBI Taxonomy" id="112525"/>
    <lineage>
        <taxon>Eukaryota</taxon>
        <taxon>Metazoa</taxon>
        <taxon>Spiralia</taxon>
        <taxon>Lophotrochozoa</taxon>
        <taxon>Mollusca</taxon>
        <taxon>Gastropoda</taxon>
        <taxon>Heterobranchia</taxon>
        <taxon>Euthyneura</taxon>
        <taxon>Panpulmonata</taxon>
        <taxon>Hygrophila</taxon>
        <taxon>Lymnaeoidea</taxon>
        <taxon>Planorbidae</taxon>
        <taxon>Biomphalaria</taxon>
    </lineage>
</organism>
<dbReference type="Gene3D" id="3.40.50.300">
    <property type="entry name" value="P-loop containing nucleotide triphosphate hydrolases"/>
    <property type="match status" value="1"/>
</dbReference>
<gene>
    <name evidence="2" type="ORF">Bpfe_031015</name>
</gene>
<dbReference type="PANTHER" id="PTHR35894:SF1">
    <property type="entry name" value="PHOSPHORIBULOKINASE _ URIDINE KINASE FAMILY"/>
    <property type="match status" value="1"/>
</dbReference>
<evidence type="ECO:0000259" key="1">
    <source>
        <dbReference type="Pfam" id="PF13401"/>
    </source>
</evidence>
<evidence type="ECO:0000313" key="2">
    <source>
        <dbReference type="EMBL" id="KAK0039530.1"/>
    </source>
</evidence>
<protein>
    <submittedName>
        <fullName evidence="2">AAA family ATPase</fullName>
    </submittedName>
</protein>
<dbReference type="InterPro" id="IPR052026">
    <property type="entry name" value="ExeA_AAA_ATPase_DNA-bind"/>
</dbReference>
<feature type="domain" description="ORC1/DEAH AAA+ ATPase" evidence="1">
    <location>
        <begin position="20"/>
        <end position="156"/>
    </location>
</feature>
<sequence length="262" mass="29900">MFTDDNLDEIAARIKDTILYKKFTCIIGAVGTGKTSMKIRVHRELEKLADKPQPIKVRLIYPEFFDMNIVNVGAIASSILTEFDIRPPREATLRLRRIKEFLTSLEKDDVRVCLVFDECHRLNNKVITSLKNFWELTNGGYSRLLGILLFGQPRFVDATLRDYQFREIAERVQVLSMPTIEETARQYLAKKLECVGGDIDELFDPRAVAKICAVAKTPLALGNLANAALMDAYRIEENALLRNRSIFPTHHASTISELLRRN</sequence>
<dbReference type="AlphaFoldDB" id="A0AAD8ETN4"/>
<dbReference type="InterPro" id="IPR049945">
    <property type="entry name" value="AAA_22"/>
</dbReference>
<dbReference type="SUPFAM" id="SSF52540">
    <property type="entry name" value="P-loop containing nucleoside triphosphate hydrolases"/>
    <property type="match status" value="1"/>
</dbReference>
<reference evidence="2" key="2">
    <citation type="submission" date="2023-04" db="EMBL/GenBank/DDBJ databases">
        <authorList>
            <person name="Bu L."/>
            <person name="Lu L."/>
            <person name="Laidemitt M.R."/>
            <person name="Zhang S.M."/>
            <person name="Mutuku M."/>
            <person name="Mkoji G."/>
            <person name="Steinauer M."/>
            <person name="Loker E.S."/>
        </authorList>
    </citation>
    <scope>NUCLEOTIDE SEQUENCE</scope>
    <source>
        <strain evidence="2">KasaAsao</strain>
        <tissue evidence="2">Whole Snail</tissue>
    </source>
</reference>
<reference evidence="2" key="1">
    <citation type="journal article" date="2023" name="PLoS Negl. Trop. Dis.">
        <title>A genome sequence for Biomphalaria pfeifferi, the major vector snail for the human-infecting parasite Schistosoma mansoni.</title>
        <authorList>
            <person name="Bu L."/>
            <person name="Lu L."/>
            <person name="Laidemitt M.R."/>
            <person name="Zhang S.M."/>
            <person name="Mutuku M."/>
            <person name="Mkoji G."/>
            <person name="Steinauer M."/>
            <person name="Loker E.S."/>
        </authorList>
    </citation>
    <scope>NUCLEOTIDE SEQUENCE</scope>
    <source>
        <strain evidence="2">KasaAsao</strain>
    </source>
</reference>
<dbReference type="Pfam" id="PF13401">
    <property type="entry name" value="AAA_22"/>
    <property type="match status" value="1"/>
</dbReference>
<comment type="caution">
    <text evidence="2">The sequence shown here is derived from an EMBL/GenBank/DDBJ whole genome shotgun (WGS) entry which is preliminary data.</text>
</comment>
<accession>A0AAD8ETN4</accession>
<keyword evidence="3" id="KW-1185">Reference proteome</keyword>
<proteinExistence type="predicted"/>
<dbReference type="PANTHER" id="PTHR35894">
    <property type="entry name" value="GENERAL SECRETION PATHWAY PROTEIN A-RELATED"/>
    <property type="match status" value="1"/>
</dbReference>
<dbReference type="InterPro" id="IPR027417">
    <property type="entry name" value="P-loop_NTPase"/>
</dbReference>
<dbReference type="Proteomes" id="UP001233172">
    <property type="component" value="Unassembled WGS sequence"/>
</dbReference>
<dbReference type="GO" id="GO:0016887">
    <property type="term" value="F:ATP hydrolysis activity"/>
    <property type="evidence" value="ECO:0007669"/>
    <property type="project" value="InterPro"/>
</dbReference>
<evidence type="ECO:0000313" key="3">
    <source>
        <dbReference type="Proteomes" id="UP001233172"/>
    </source>
</evidence>
<name>A0AAD8ETN4_BIOPF</name>
<dbReference type="EMBL" id="JASAOG010000440">
    <property type="protein sequence ID" value="KAK0039530.1"/>
    <property type="molecule type" value="Genomic_DNA"/>
</dbReference>